<evidence type="ECO:0000313" key="3">
    <source>
        <dbReference type="Proteomes" id="UP001255856"/>
    </source>
</evidence>
<proteinExistence type="predicted"/>
<protein>
    <submittedName>
        <fullName evidence="2">Uncharacterized protein</fullName>
    </submittedName>
</protein>
<comment type="caution">
    <text evidence="2">The sequence shown here is derived from an EMBL/GenBank/DDBJ whole genome shotgun (WGS) entry which is preliminary data.</text>
</comment>
<gene>
    <name evidence="2" type="ORF">QBZ16_003942</name>
</gene>
<dbReference type="Proteomes" id="UP001255856">
    <property type="component" value="Unassembled WGS sequence"/>
</dbReference>
<keyword evidence="3" id="KW-1185">Reference proteome</keyword>
<sequence>MRSAFKLAALALLVAASLPSCRLDPKFFTIDLEKCDSLSDLADRIAKNQTVDKITCEPECATEWKKLNGVCAKDVFNTFSAEATGFMNATLMYWGACAAQNIASELGYPPEATSVLPPEKVDEFNAVVYGPARTKSHAAAPAPESALAEAEQKVEMAQAALVAAQAAIATAAAGVSSLETVKAANGP</sequence>
<dbReference type="EMBL" id="JASFZW010000005">
    <property type="protein sequence ID" value="KAK2078074.1"/>
    <property type="molecule type" value="Genomic_DNA"/>
</dbReference>
<accession>A0AAD9MH67</accession>
<evidence type="ECO:0000256" key="1">
    <source>
        <dbReference type="SAM" id="SignalP"/>
    </source>
</evidence>
<evidence type="ECO:0000313" key="2">
    <source>
        <dbReference type="EMBL" id="KAK2078074.1"/>
    </source>
</evidence>
<feature type="chain" id="PRO_5042102147" evidence="1">
    <location>
        <begin position="24"/>
        <end position="187"/>
    </location>
</feature>
<feature type="signal peptide" evidence="1">
    <location>
        <begin position="1"/>
        <end position="23"/>
    </location>
</feature>
<name>A0AAD9MH67_PROWI</name>
<dbReference type="AlphaFoldDB" id="A0AAD9MH67"/>
<organism evidence="2 3">
    <name type="scientific">Prototheca wickerhamii</name>
    <dbReference type="NCBI Taxonomy" id="3111"/>
    <lineage>
        <taxon>Eukaryota</taxon>
        <taxon>Viridiplantae</taxon>
        <taxon>Chlorophyta</taxon>
        <taxon>core chlorophytes</taxon>
        <taxon>Trebouxiophyceae</taxon>
        <taxon>Chlorellales</taxon>
        <taxon>Chlorellaceae</taxon>
        <taxon>Prototheca</taxon>
    </lineage>
</organism>
<reference evidence="2" key="1">
    <citation type="submission" date="2021-01" db="EMBL/GenBank/DDBJ databases">
        <authorList>
            <person name="Eckstrom K.M.E."/>
        </authorList>
    </citation>
    <scope>NUCLEOTIDE SEQUENCE</scope>
    <source>
        <strain evidence="2">UVCC 0001</strain>
    </source>
</reference>
<keyword evidence="1" id="KW-0732">Signal</keyword>